<dbReference type="Proteomes" id="UP000215914">
    <property type="component" value="Unassembled WGS sequence"/>
</dbReference>
<reference evidence="1" key="1">
    <citation type="journal article" date="2017" name="Nature">
        <title>The sunflower genome provides insights into oil metabolism, flowering and Asterid evolution.</title>
        <authorList>
            <person name="Badouin H."/>
            <person name="Gouzy J."/>
            <person name="Grassa C.J."/>
            <person name="Murat F."/>
            <person name="Staton S.E."/>
            <person name="Cottret L."/>
            <person name="Lelandais-Briere C."/>
            <person name="Owens G.L."/>
            <person name="Carrere S."/>
            <person name="Mayjonade B."/>
            <person name="Legrand L."/>
            <person name="Gill N."/>
            <person name="Kane N.C."/>
            <person name="Bowers J.E."/>
            <person name="Hubner S."/>
            <person name="Bellec A."/>
            <person name="Berard A."/>
            <person name="Berges H."/>
            <person name="Blanchet N."/>
            <person name="Boniface M.C."/>
            <person name="Brunel D."/>
            <person name="Catrice O."/>
            <person name="Chaidir N."/>
            <person name="Claudel C."/>
            <person name="Donnadieu C."/>
            <person name="Faraut T."/>
            <person name="Fievet G."/>
            <person name="Helmstetter N."/>
            <person name="King M."/>
            <person name="Knapp S.J."/>
            <person name="Lai Z."/>
            <person name="Le Paslier M.C."/>
            <person name="Lippi Y."/>
            <person name="Lorenzon L."/>
            <person name="Mandel J.R."/>
            <person name="Marage G."/>
            <person name="Marchand G."/>
            <person name="Marquand E."/>
            <person name="Bret-Mestries E."/>
            <person name="Morien E."/>
            <person name="Nambeesan S."/>
            <person name="Nguyen T."/>
            <person name="Pegot-Espagnet P."/>
            <person name="Pouilly N."/>
            <person name="Raftis F."/>
            <person name="Sallet E."/>
            <person name="Schiex T."/>
            <person name="Thomas J."/>
            <person name="Vandecasteele C."/>
            <person name="Vares D."/>
            <person name="Vear F."/>
            <person name="Vautrin S."/>
            <person name="Crespi M."/>
            <person name="Mangin B."/>
            <person name="Burke J.M."/>
            <person name="Salse J."/>
            <person name="Munos S."/>
            <person name="Vincourt P."/>
            <person name="Rieseberg L.H."/>
            <person name="Langlade N.B."/>
        </authorList>
    </citation>
    <scope>NUCLEOTIDE SEQUENCE</scope>
    <source>
        <tissue evidence="1">Leaves</tissue>
    </source>
</reference>
<protein>
    <submittedName>
        <fullName evidence="1">Uncharacterized protein</fullName>
    </submittedName>
</protein>
<sequence length="49" mass="5681">MYMQARKWNKVRSRGGEEACEQFSKYSYSEESIGSFGLCIQLHTQSLIC</sequence>
<gene>
    <name evidence="1" type="ORF">HanXRQr2_Chr05g0236461</name>
</gene>
<dbReference type="Gramene" id="mRNA:HanXRQr2_Chr05g0236461">
    <property type="protein sequence ID" value="mRNA:HanXRQr2_Chr05g0236461"/>
    <property type="gene ID" value="HanXRQr2_Chr05g0236461"/>
</dbReference>
<keyword evidence="2" id="KW-1185">Reference proteome</keyword>
<evidence type="ECO:0000313" key="1">
    <source>
        <dbReference type="EMBL" id="KAF5807688.1"/>
    </source>
</evidence>
<reference evidence="1" key="2">
    <citation type="submission" date="2020-06" db="EMBL/GenBank/DDBJ databases">
        <title>Helianthus annuus Genome sequencing and assembly Release 2.</title>
        <authorList>
            <person name="Gouzy J."/>
            <person name="Langlade N."/>
            <person name="Munos S."/>
        </authorList>
    </citation>
    <scope>NUCLEOTIDE SEQUENCE</scope>
    <source>
        <tissue evidence="1">Leaves</tissue>
    </source>
</reference>
<comment type="caution">
    <text evidence="1">The sequence shown here is derived from an EMBL/GenBank/DDBJ whole genome shotgun (WGS) entry which is preliminary data.</text>
</comment>
<accession>A0A9K3J2Q2</accession>
<evidence type="ECO:0000313" key="2">
    <source>
        <dbReference type="Proteomes" id="UP000215914"/>
    </source>
</evidence>
<dbReference type="AlphaFoldDB" id="A0A9K3J2Q2"/>
<proteinExistence type="predicted"/>
<name>A0A9K3J2Q2_HELAN</name>
<dbReference type="EMBL" id="MNCJ02000320">
    <property type="protein sequence ID" value="KAF5807688.1"/>
    <property type="molecule type" value="Genomic_DNA"/>
</dbReference>
<organism evidence="1 2">
    <name type="scientific">Helianthus annuus</name>
    <name type="common">Common sunflower</name>
    <dbReference type="NCBI Taxonomy" id="4232"/>
    <lineage>
        <taxon>Eukaryota</taxon>
        <taxon>Viridiplantae</taxon>
        <taxon>Streptophyta</taxon>
        <taxon>Embryophyta</taxon>
        <taxon>Tracheophyta</taxon>
        <taxon>Spermatophyta</taxon>
        <taxon>Magnoliopsida</taxon>
        <taxon>eudicotyledons</taxon>
        <taxon>Gunneridae</taxon>
        <taxon>Pentapetalae</taxon>
        <taxon>asterids</taxon>
        <taxon>campanulids</taxon>
        <taxon>Asterales</taxon>
        <taxon>Asteraceae</taxon>
        <taxon>Asteroideae</taxon>
        <taxon>Heliantheae alliance</taxon>
        <taxon>Heliantheae</taxon>
        <taxon>Helianthus</taxon>
    </lineage>
</organism>